<dbReference type="AlphaFoldDB" id="A0A6J4M0V1"/>
<dbReference type="Gene3D" id="1.25.40.10">
    <property type="entry name" value="Tetratricopeptide repeat domain"/>
    <property type="match status" value="1"/>
</dbReference>
<sequence length="256" mass="28166">MELRGRALWQLAGEAADTSDVAARLELAERDLRTAVEADSTRASGWAALSQLLRLRGRFAESDLAARQALEQDAWLEDADDILRRLYFGAMAQGDYAAAGQSCGQGHAQFPGDWRFVECRLTLLREDPSLRPDPARAWALVAELDRLDPPSRAREEGRAYSPVFRRVAAAAVLARAGASDSARAVLARARAAASADPELRVPYLFDAAYVTLLLGDRDGARRLLDEYLAARPALRPYVARDILFRDLFSPASAVRR</sequence>
<dbReference type="EMBL" id="CADCTW010000149">
    <property type="protein sequence ID" value="CAA9343239.1"/>
    <property type="molecule type" value="Genomic_DNA"/>
</dbReference>
<dbReference type="InterPro" id="IPR011990">
    <property type="entry name" value="TPR-like_helical_dom_sf"/>
</dbReference>
<name>A0A6J4M0V1_9BACT</name>
<accession>A0A6J4M0V1</accession>
<reference evidence="1" key="1">
    <citation type="submission" date="2020-02" db="EMBL/GenBank/DDBJ databases">
        <authorList>
            <person name="Meier V. D."/>
        </authorList>
    </citation>
    <scope>NUCLEOTIDE SEQUENCE</scope>
    <source>
        <strain evidence="1">AVDCRST_MAG68</strain>
    </source>
</reference>
<organism evidence="1">
    <name type="scientific">uncultured Gemmatimonadota bacterium</name>
    <dbReference type="NCBI Taxonomy" id="203437"/>
    <lineage>
        <taxon>Bacteria</taxon>
        <taxon>Pseudomonadati</taxon>
        <taxon>Gemmatimonadota</taxon>
        <taxon>environmental samples</taxon>
    </lineage>
</organism>
<dbReference type="SUPFAM" id="SSF48452">
    <property type="entry name" value="TPR-like"/>
    <property type="match status" value="1"/>
</dbReference>
<gene>
    <name evidence="1" type="ORF">AVDCRST_MAG68-3156</name>
</gene>
<protein>
    <submittedName>
        <fullName evidence="1">Uncharacterized protein</fullName>
    </submittedName>
</protein>
<proteinExistence type="predicted"/>
<evidence type="ECO:0000313" key="1">
    <source>
        <dbReference type="EMBL" id="CAA9343239.1"/>
    </source>
</evidence>